<dbReference type="Proteomes" id="UP000660380">
    <property type="component" value="Unassembled WGS sequence"/>
</dbReference>
<accession>A0ABR8GUG4</accession>
<gene>
    <name evidence="1" type="ORF">H6G81_19670</name>
</gene>
<sequence>MKPIRFTKHSLSQCIERGTNELEVTEAILNGNQKPAKQGRLEYRYDFQFNGEWQGRSYAIKRVSPIIAENETEIVVITVYTFYF</sequence>
<evidence type="ECO:0000313" key="1">
    <source>
        <dbReference type="EMBL" id="MBD2606691.1"/>
    </source>
</evidence>
<protein>
    <submittedName>
        <fullName evidence="1">DUF4258 domain-containing protein</fullName>
    </submittedName>
</protein>
<dbReference type="RefSeq" id="WP_029636703.1">
    <property type="nucleotide sequence ID" value="NZ_JACJTA010000046.1"/>
</dbReference>
<proteinExistence type="predicted"/>
<name>A0ABR8GUG4_9CYAN</name>
<keyword evidence="2" id="KW-1185">Reference proteome</keyword>
<dbReference type="EMBL" id="JACJTA010000046">
    <property type="protein sequence ID" value="MBD2606691.1"/>
    <property type="molecule type" value="Genomic_DNA"/>
</dbReference>
<evidence type="ECO:0000313" key="2">
    <source>
        <dbReference type="Proteomes" id="UP000660380"/>
    </source>
</evidence>
<comment type="caution">
    <text evidence="1">The sequence shown here is derived from an EMBL/GenBank/DDBJ whole genome shotgun (WGS) entry which is preliminary data.</text>
</comment>
<reference evidence="1 2" key="1">
    <citation type="journal article" date="2020" name="ISME J.">
        <title>Comparative genomics reveals insights into cyanobacterial evolution and habitat adaptation.</title>
        <authorList>
            <person name="Chen M.Y."/>
            <person name="Teng W.K."/>
            <person name="Zhao L."/>
            <person name="Hu C.X."/>
            <person name="Zhou Y.K."/>
            <person name="Han B.P."/>
            <person name="Song L.R."/>
            <person name="Shu W.S."/>
        </authorList>
    </citation>
    <scope>NUCLEOTIDE SEQUENCE [LARGE SCALE GENOMIC DNA]</scope>
    <source>
        <strain evidence="1 2">FACHB-248</strain>
    </source>
</reference>
<organism evidence="1 2">
    <name type="scientific">Scytonema hofmannii FACHB-248</name>
    <dbReference type="NCBI Taxonomy" id="1842502"/>
    <lineage>
        <taxon>Bacteria</taxon>
        <taxon>Bacillati</taxon>
        <taxon>Cyanobacteriota</taxon>
        <taxon>Cyanophyceae</taxon>
        <taxon>Nostocales</taxon>
        <taxon>Scytonemataceae</taxon>
        <taxon>Scytonema</taxon>
    </lineage>
</organism>